<keyword evidence="2" id="KW-1185">Reference proteome</keyword>
<organism evidence="1 2">
    <name type="scientific">Petrolisthes manimaculis</name>
    <dbReference type="NCBI Taxonomy" id="1843537"/>
    <lineage>
        <taxon>Eukaryota</taxon>
        <taxon>Metazoa</taxon>
        <taxon>Ecdysozoa</taxon>
        <taxon>Arthropoda</taxon>
        <taxon>Crustacea</taxon>
        <taxon>Multicrustacea</taxon>
        <taxon>Malacostraca</taxon>
        <taxon>Eumalacostraca</taxon>
        <taxon>Eucarida</taxon>
        <taxon>Decapoda</taxon>
        <taxon>Pleocyemata</taxon>
        <taxon>Anomura</taxon>
        <taxon>Galatheoidea</taxon>
        <taxon>Porcellanidae</taxon>
        <taxon>Petrolisthes</taxon>
    </lineage>
</organism>
<proteinExistence type="predicted"/>
<gene>
    <name evidence="1" type="ORF">Pmani_003817</name>
</gene>
<dbReference type="Proteomes" id="UP001292094">
    <property type="component" value="Unassembled WGS sequence"/>
</dbReference>
<dbReference type="AlphaFoldDB" id="A0AAE1UNY0"/>
<reference evidence="1" key="1">
    <citation type="submission" date="2023-11" db="EMBL/GenBank/DDBJ databases">
        <title>Genome assemblies of two species of porcelain crab, Petrolisthes cinctipes and Petrolisthes manimaculis (Anomura: Porcellanidae).</title>
        <authorList>
            <person name="Angst P."/>
        </authorList>
    </citation>
    <scope>NUCLEOTIDE SEQUENCE</scope>
    <source>
        <strain evidence="1">PB745_02</strain>
        <tissue evidence="1">Gill</tissue>
    </source>
</reference>
<evidence type="ECO:0000313" key="2">
    <source>
        <dbReference type="Proteomes" id="UP001292094"/>
    </source>
</evidence>
<protein>
    <submittedName>
        <fullName evidence="1">Uncharacterized protein</fullName>
    </submittedName>
</protein>
<evidence type="ECO:0000313" key="1">
    <source>
        <dbReference type="EMBL" id="KAK4325610.1"/>
    </source>
</evidence>
<dbReference type="EMBL" id="JAWZYT010000269">
    <property type="protein sequence ID" value="KAK4325610.1"/>
    <property type="molecule type" value="Genomic_DNA"/>
</dbReference>
<accession>A0AAE1UNY0</accession>
<comment type="caution">
    <text evidence="1">The sequence shown here is derived from an EMBL/GenBank/DDBJ whole genome shotgun (WGS) entry which is preliminary data.</text>
</comment>
<sequence length="94" mass="11101">MLTLSPCSSSRCVLNLRIFSTWQRSRGILGNRTYGFRLIYFSWRPGYKEHHVGDDLFVDDTRIETRDRNISKLHVPWCREAKIKVDILIVTPTF</sequence>
<name>A0AAE1UNY0_9EUCA</name>